<organism evidence="2 3">
    <name type="scientific">Pristionchus fissidentatus</name>
    <dbReference type="NCBI Taxonomy" id="1538716"/>
    <lineage>
        <taxon>Eukaryota</taxon>
        <taxon>Metazoa</taxon>
        <taxon>Ecdysozoa</taxon>
        <taxon>Nematoda</taxon>
        <taxon>Chromadorea</taxon>
        <taxon>Rhabditida</taxon>
        <taxon>Rhabditina</taxon>
        <taxon>Diplogasteromorpha</taxon>
        <taxon>Diplogasteroidea</taxon>
        <taxon>Neodiplogasteridae</taxon>
        <taxon>Pristionchus</taxon>
    </lineage>
</organism>
<dbReference type="Proteomes" id="UP001432322">
    <property type="component" value="Unassembled WGS sequence"/>
</dbReference>
<gene>
    <name evidence="2" type="ORF">PFISCL1PPCAC_2053</name>
</gene>
<evidence type="ECO:0000259" key="1">
    <source>
        <dbReference type="PROSITE" id="PS50181"/>
    </source>
</evidence>
<keyword evidence="3" id="KW-1185">Reference proteome</keyword>
<dbReference type="InterPro" id="IPR036047">
    <property type="entry name" value="F-box-like_dom_sf"/>
</dbReference>
<name>A0AAV5UU27_9BILA</name>
<comment type="caution">
    <text evidence="2">The sequence shown here is derived from an EMBL/GenBank/DDBJ whole genome shotgun (WGS) entry which is preliminary data.</text>
</comment>
<dbReference type="AlphaFoldDB" id="A0AAV5UU27"/>
<evidence type="ECO:0000313" key="2">
    <source>
        <dbReference type="EMBL" id="GMT10756.1"/>
    </source>
</evidence>
<feature type="domain" description="F-box" evidence="1">
    <location>
        <begin position="1"/>
        <end position="44"/>
    </location>
</feature>
<evidence type="ECO:0000313" key="3">
    <source>
        <dbReference type="Proteomes" id="UP001432322"/>
    </source>
</evidence>
<protein>
    <recommendedName>
        <fullName evidence="1">F-box domain-containing protein</fullName>
    </recommendedName>
</protein>
<dbReference type="SUPFAM" id="SSF81383">
    <property type="entry name" value="F-box domain"/>
    <property type="match status" value="1"/>
</dbReference>
<proteinExistence type="predicted"/>
<dbReference type="CDD" id="cd09917">
    <property type="entry name" value="F-box_SF"/>
    <property type="match status" value="1"/>
</dbReference>
<accession>A0AAV5UU27</accession>
<feature type="non-terminal residue" evidence="2">
    <location>
        <position position="1"/>
    </location>
</feature>
<sequence length="217" mass="25915">LYDLPDEILREIFVLLPRHDLNSIRGASRRFYSIVHRKPPIRKKREVDQIAIAMTDEDELHMVFVSVEERKTVVKSYSKSYRTIIHKLFFKPRIQRALRYSTQSYPITSLRHGQKHIENVFKQSKSELEYCNKSELDPIQLENKGRRDLNESLHDATLTKLTLYELIIDSDFLRSLYYSIRVNTCVKQTVELFNCDISRVSRKQSVYFQVHCYIRRI</sequence>
<dbReference type="SMART" id="SM00256">
    <property type="entry name" value="FBOX"/>
    <property type="match status" value="1"/>
</dbReference>
<feature type="non-terminal residue" evidence="2">
    <location>
        <position position="217"/>
    </location>
</feature>
<dbReference type="EMBL" id="BTSY01000001">
    <property type="protein sequence ID" value="GMT10756.1"/>
    <property type="molecule type" value="Genomic_DNA"/>
</dbReference>
<reference evidence="2" key="1">
    <citation type="submission" date="2023-10" db="EMBL/GenBank/DDBJ databases">
        <title>Genome assembly of Pristionchus species.</title>
        <authorList>
            <person name="Yoshida K."/>
            <person name="Sommer R.J."/>
        </authorList>
    </citation>
    <scope>NUCLEOTIDE SEQUENCE</scope>
    <source>
        <strain evidence="2">RS5133</strain>
    </source>
</reference>
<dbReference type="InterPro" id="IPR001810">
    <property type="entry name" value="F-box_dom"/>
</dbReference>
<dbReference type="Pfam" id="PF00646">
    <property type="entry name" value="F-box"/>
    <property type="match status" value="1"/>
</dbReference>
<dbReference type="PROSITE" id="PS50181">
    <property type="entry name" value="FBOX"/>
    <property type="match status" value="1"/>
</dbReference>